<evidence type="ECO:0000256" key="1">
    <source>
        <dbReference type="ARBA" id="ARBA00004141"/>
    </source>
</evidence>
<dbReference type="PANTHER" id="PTHR30474">
    <property type="entry name" value="CELL CYCLE PROTEIN"/>
    <property type="match status" value="1"/>
</dbReference>
<dbReference type="GO" id="GO:0008360">
    <property type="term" value="P:regulation of cell shape"/>
    <property type="evidence" value="ECO:0007669"/>
    <property type="project" value="UniProtKB-KW"/>
</dbReference>
<dbReference type="PANTHER" id="PTHR30474:SF1">
    <property type="entry name" value="PEPTIDOGLYCAN GLYCOSYLTRANSFERASE MRDB"/>
    <property type="match status" value="1"/>
</dbReference>
<evidence type="ECO:0000313" key="7">
    <source>
        <dbReference type="EMBL" id="OGL52341.1"/>
    </source>
</evidence>
<evidence type="ECO:0000256" key="6">
    <source>
        <dbReference type="SAM" id="Phobius"/>
    </source>
</evidence>
<accession>A0A1F7SF28</accession>
<comment type="caution">
    <text evidence="7">The sequence shown here is derived from an EMBL/GenBank/DDBJ whole genome shotgun (WGS) entry which is preliminary data.</text>
</comment>
<feature type="transmembrane region" description="Helical" evidence="6">
    <location>
        <begin position="132"/>
        <end position="148"/>
    </location>
</feature>
<dbReference type="AlphaFoldDB" id="A0A1F7SF28"/>
<protein>
    <recommendedName>
        <fullName evidence="9">Rod shape-determining protein RodA</fullName>
    </recommendedName>
</protein>
<dbReference type="GO" id="GO:0032153">
    <property type="term" value="C:cell division site"/>
    <property type="evidence" value="ECO:0007669"/>
    <property type="project" value="TreeGrafter"/>
</dbReference>
<name>A0A1F7SF28_9BACT</name>
<keyword evidence="5 6" id="KW-0472">Membrane</keyword>
<feature type="transmembrane region" description="Helical" evidence="6">
    <location>
        <begin position="155"/>
        <end position="174"/>
    </location>
</feature>
<evidence type="ECO:0000256" key="3">
    <source>
        <dbReference type="ARBA" id="ARBA00022960"/>
    </source>
</evidence>
<evidence type="ECO:0008006" key="9">
    <source>
        <dbReference type="Google" id="ProtNLM"/>
    </source>
</evidence>
<dbReference type="InterPro" id="IPR001182">
    <property type="entry name" value="FtsW/RodA"/>
</dbReference>
<dbReference type="GO" id="GO:0015648">
    <property type="term" value="F:lipid-linked peptidoglycan transporter activity"/>
    <property type="evidence" value="ECO:0007669"/>
    <property type="project" value="TreeGrafter"/>
</dbReference>
<dbReference type="EMBL" id="MGDJ01000025">
    <property type="protein sequence ID" value="OGL52341.1"/>
    <property type="molecule type" value="Genomic_DNA"/>
</dbReference>
<dbReference type="Proteomes" id="UP000185874">
    <property type="component" value="Unassembled WGS sequence"/>
</dbReference>
<gene>
    <name evidence="7" type="ORF">A3K55_00460</name>
</gene>
<keyword evidence="2 6" id="KW-0812">Transmembrane</keyword>
<proteinExistence type="predicted"/>
<feature type="transmembrane region" description="Helical" evidence="6">
    <location>
        <begin position="61"/>
        <end position="77"/>
    </location>
</feature>
<dbReference type="Pfam" id="PF01098">
    <property type="entry name" value="FTSW_RODA_SPOVE"/>
    <property type="match status" value="1"/>
</dbReference>
<comment type="subcellular location">
    <subcellularLocation>
        <location evidence="1">Membrane</location>
        <topology evidence="1">Multi-pass membrane protein</topology>
    </subcellularLocation>
</comment>
<organism evidence="7 8">
    <name type="scientific">Candidatus Shapirobacteria bacterium RBG_13_44_7</name>
    <dbReference type="NCBI Taxonomy" id="1802149"/>
    <lineage>
        <taxon>Bacteria</taxon>
        <taxon>Candidatus Shapironibacteriota</taxon>
    </lineage>
</organism>
<feature type="transmembrane region" description="Helical" evidence="6">
    <location>
        <begin position="276"/>
        <end position="296"/>
    </location>
</feature>
<evidence type="ECO:0000256" key="4">
    <source>
        <dbReference type="ARBA" id="ARBA00022989"/>
    </source>
</evidence>
<feature type="transmembrane region" description="Helical" evidence="6">
    <location>
        <begin position="308"/>
        <end position="329"/>
    </location>
</feature>
<feature type="transmembrane region" description="Helical" evidence="6">
    <location>
        <begin position="31"/>
        <end position="49"/>
    </location>
</feature>
<reference evidence="7 8" key="1">
    <citation type="journal article" date="2016" name="Nat. Commun.">
        <title>Thousands of microbial genomes shed light on interconnected biogeochemical processes in an aquifer system.</title>
        <authorList>
            <person name="Anantharaman K."/>
            <person name="Brown C.T."/>
            <person name="Hug L.A."/>
            <person name="Sharon I."/>
            <person name="Castelle C.J."/>
            <person name="Probst A.J."/>
            <person name="Thomas B.C."/>
            <person name="Singh A."/>
            <person name="Wilkins M.J."/>
            <person name="Karaoz U."/>
            <person name="Brodie E.L."/>
            <person name="Williams K.H."/>
            <person name="Hubbard S.S."/>
            <person name="Banfield J.F."/>
        </authorList>
    </citation>
    <scope>NUCLEOTIDE SEQUENCE [LARGE SCALE GENOMIC DNA]</scope>
</reference>
<feature type="transmembrane region" description="Helical" evidence="6">
    <location>
        <begin position="105"/>
        <end position="126"/>
    </location>
</feature>
<feature type="transmembrane region" description="Helical" evidence="6">
    <location>
        <begin position="6"/>
        <end position="24"/>
    </location>
</feature>
<dbReference type="GO" id="GO:0005886">
    <property type="term" value="C:plasma membrane"/>
    <property type="evidence" value="ECO:0007669"/>
    <property type="project" value="TreeGrafter"/>
</dbReference>
<evidence type="ECO:0000313" key="8">
    <source>
        <dbReference type="Proteomes" id="UP000185874"/>
    </source>
</evidence>
<sequence>MLKHLWLPPLIAIGILCSLNLLMVGSLAPAYLGKQIIILFTGIVFYFFGRHLNPEQPPRNYWLVFVLSCLILLLPALRQTSTRGTKRWLDLGITSIQPSELSKPALMIFLANSPLPLFFLIPIILILLQPDLGSAITNFILITPIIFSSPKLIRFSLVLLFIAAVLSPFIWQFALRDYQRNRILTFLNPASDPLGKGYHAIQSKIAIGSGGIFGKGYRKGTQGQLLFLPEKHTDFIFAATTEELGLIGATIILFAYFLLINGLINKAHAATNRPHYLFTLGIAILILAQTVINIGMNLGILPVTGIPLPFLSVGGTSLVSLMFSLGVIYSS</sequence>
<feature type="transmembrane region" description="Helical" evidence="6">
    <location>
        <begin position="244"/>
        <end position="264"/>
    </location>
</feature>
<keyword evidence="3" id="KW-0133">Cell shape</keyword>
<keyword evidence="4 6" id="KW-1133">Transmembrane helix</keyword>
<evidence type="ECO:0000256" key="5">
    <source>
        <dbReference type="ARBA" id="ARBA00023136"/>
    </source>
</evidence>
<dbReference type="GO" id="GO:0051301">
    <property type="term" value="P:cell division"/>
    <property type="evidence" value="ECO:0007669"/>
    <property type="project" value="InterPro"/>
</dbReference>
<evidence type="ECO:0000256" key="2">
    <source>
        <dbReference type="ARBA" id="ARBA00022692"/>
    </source>
</evidence>